<proteinExistence type="predicted"/>
<accession>A0A3P7JUC5</accession>
<dbReference type="PROSITE" id="PS51034">
    <property type="entry name" value="ZP_2"/>
    <property type="match status" value="1"/>
</dbReference>
<protein>
    <recommendedName>
        <fullName evidence="2">ZP domain-containing protein</fullName>
    </recommendedName>
</protein>
<dbReference type="InterPro" id="IPR001507">
    <property type="entry name" value="ZP_dom"/>
</dbReference>
<evidence type="ECO:0000256" key="1">
    <source>
        <dbReference type="ARBA" id="ARBA00022729"/>
    </source>
</evidence>
<evidence type="ECO:0000313" key="3">
    <source>
        <dbReference type="EMBL" id="VDM84693.1"/>
    </source>
</evidence>
<dbReference type="PANTHER" id="PTHR22907">
    <property type="entry name" value="GH04558P"/>
    <property type="match status" value="1"/>
</dbReference>
<dbReference type="InterPro" id="IPR057475">
    <property type="entry name" value="CUT_C"/>
</dbReference>
<gene>
    <name evidence="3" type="ORF">SVUK_LOCUS19691</name>
</gene>
<feature type="domain" description="ZP" evidence="2">
    <location>
        <begin position="1"/>
        <end position="143"/>
    </location>
</feature>
<organism evidence="3 4">
    <name type="scientific">Strongylus vulgaris</name>
    <name type="common">Blood worm</name>
    <dbReference type="NCBI Taxonomy" id="40348"/>
    <lineage>
        <taxon>Eukaryota</taxon>
        <taxon>Metazoa</taxon>
        <taxon>Ecdysozoa</taxon>
        <taxon>Nematoda</taxon>
        <taxon>Chromadorea</taxon>
        <taxon>Rhabditida</taxon>
        <taxon>Rhabditina</taxon>
        <taxon>Rhabditomorpha</taxon>
        <taxon>Strongyloidea</taxon>
        <taxon>Strongylidae</taxon>
        <taxon>Strongylus</taxon>
    </lineage>
</organism>
<evidence type="ECO:0000313" key="4">
    <source>
        <dbReference type="Proteomes" id="UP000270094"/>
    </source>
</evidence>
<name>A0A3P7JUC5_STRVU</name>
<sequence length="143" mass="15827">MIPTTELEARHGIPGCSYSIHRSSIEDLDEGRPAGPPIQFARVGDRVLHQWHCNDKMFGVLINNCYVTDGFGKKADVINEKGCPVDPILITGIRYSADMQRAYAESSVSDSSVISFRIQLCYRAISILLHHIVIIAPQNLSTS</sequence>
<dbReference type="Pfam" id="PF25301">
    <property type="entry name" value="CUT_C"/>
    <property type="match status" value="1"/>
</dbReference>
<dbReference type="InterPro" id="IPR051962">
    <property type="entry name" value="Cuticlin"/>
</dbReference>
<dbReference type="PANTHER" id="PTHR22907:SF24">
    <property type="entry name" value="ZP DOMAIN-CONTAINING PROTEIN"/>
    <property type="match status" value="1"/>
</dbReference>
<reference evidence="3 4" key="1">
    <citation type="submission" date="2018-11" db="EMBL/GenBank/DDBJ databases">
        <authorList>
            <consortium name="Pathogen Informatics"/>
        </authorList>
    </citation>
    <scope>NUCLEOTIDE SEQUENCE [LARGE SCALE GENOMIC DNA]</scope>
</reference>
<dbReference type="AlphaFoldDB" id="A0A3P7JUC5"/>
<dbReference type="OrthoDB" id="6139674at2759"/>
<keyword evidence="1" id="KW-0732">Signal</keyword>
<dbReference type="EMBL" id="UYYB01132275">
    <property type="protein sequence ID" value="VDM84693.1"/>
    <property type="molecule type" value="Genomic_DNA"/>
</dbReference>
<dbReference type="Proteomes" id="UP000270094">
    <property type="component" value="Unassembled WGS sequence"/>
</dbReference>
<evidence type="ECO:0000259" key="2">
    <source>
        <dbReference type="PROSITE" id="PS51034"/>
    </source>
</evidence>
<keyword evidence="4" id="KW-1185">Reference proteome</keyword>